<gene>
    <name evidence="2" type="ORF">OAUR00152_LOCUS21793</name>
</gene>
<evidence type="ECO:0000256" key="1">
    <source>
        <dbReference type="SAM" id="MobiDB-lite"/>
    </source>
</evidence>
<protein>
    <submittedName>
        <fullName evidence="2">Uncharacterized protein</fullName>
    </submittedName>
</protein>
<name>A0A7S4MYG0_9STRA</name>
<reference evidence="2" key="1">
    <citation type="submission" date="2021-01" db="EMBL/GenBank/DDBJ databases">
        <authorList>
            <person name="Corre E."/>
            <person name="Pelletier E."/>
            <person name="Niang G."/>
            <person name="Scheremetjew M."/>
            <person name="Finn R."/>
            <person name="Kale V."/>
            <person name="Holt S."/>
            <person name="Cochrane G."/>
            <person name="Meng A."/>
            <person name="Brown T."/>
            <person name="Cohen L."/>
        </authorList>
    </citation>
    <scope>NUCLEOTIDE SEQUENCE</scope>
    <source>
        <strain evidence="2">Isolate 1302-5</strain>
    </source>
</reference>
<feature type="compositionally biased region" description="Basic residues" evidence="1">
    <location>
        <begin position="51"/>
        <end position="64"/>
    </location>
</feature>
<accession>A0A7S4MYG0</accession>
<feature type="compositionally biased region" description="Low complexity" evidence="1">
    <location>
        <begin position="66"/>
        <end position="82"/>
    </location>
</feature>
<evidence type="ECO:0000313" key="2">
    <source>
        <dbReference type="EMBL" id="CAE2251956.1"/>
    </source>
</evidence>
<dbReference type="EMBL" id="HBKQ01031956">
    <property type="protein sequence ID" value="CAE2251956.1"/>
    <property type="molecule type" value="Transcribed_RNA"/>
</dbReference>
<sequence length="110" mass="12344">MRDFNFTLRLSFLASSRPALSFFTFSTSAVVFLSQKLVHLRLHSARKRSPTLRNRNCRRYRSWRKSLSPSQTTKSSSCSTRPPSSPAGADESDDELLLLGSKSLSLSDSD</sequence>
<feature type="region of interest" description="Disordered" evidence="1">
    <location>
        <begin position="51"/>
        <end position="95"/>
    </location>
</feature>
<dbReference type="AlphaFoldDB" id="A0A7S4MYG0"/>
<proteinExistence type="predicted"/>
<organism evidence="2">
    <name type="scientific">Odontella aurita</name>
    <dbReference type="NCBI Taxonomy" id="265563"/>
    <lineage>
        <taxon>Eukaryota</taxon>
        <taxon>Sar</taxon>
        <taxon>Stramenopiles</taxon>
        <taxon>Ochrophyta</taxon>
        <taxon>Bacillariophyta</taxon>
        <taxon>Mediophyceae</taxon>
        <taxon>Biddulphiophycidae</taxon>
        <taxon>Eupodiscales</taxon>
        <taxon>Odontellaceae</taxon>
        <taxon>Odontella</taxon>
    </lineage>
</organism>